<dbReference type="Pfam" id="PF00561">
    <property type="entry name" value="Abhydrolase_1"/>
    <property type="match status" value="1"/>
</dbReference>
<accession>A0A5C8NIS9</accession>
<feature type="domain" description="AB hydrolase-1" evidence="1">
    <location>
        <begin position="25"/>
        <end position="252"/>
    </location>
</feature>
<dbReference type="SUPFAM" id="SSF53474">
    <property type="entry name" value="alpha/beta-Hydrolases"/>
    <property type="match status" value="1"/>
</dbReference>
<dbReference type="PRINTS" id="PR00111">
    <property type="entry name" value="ABHYDROLASE"/>
</dbReference>
<gene>
    <name evidence="2" type="ORF">FHP06_09630</name>
</gene>
<dbReference type="OrthoDB" id="9801162at2"/>
<protein>
    <submittedName>
        <fullName evidence="2">Alpha/beta fold hydrolase</fullName>
    </submittedName>
</protein>
<reference evidence="2 3" key="1">
    <citation type="submission" date="2019-06" db="EMBL/GenBank/DDBJ databases">
        <title>Aeromicrobium sp. nov., isolated from a maize field.</title>
        <authorList>
            <person name="Lin S.-Y."/>
            <person name="Tsai C.-F."/>
            <person name="Young C.-C."/>
        </authorList>
    </citation>
    <scope>NUCLEOTIDE SEQUENCE [LARGE SCALE GENOMIC DNA]</scope>
    <source>
        <strain evidence="2 3">CC-CFT486</strain>
    </source>
</reference>
<dbReference type="InterPro" id="IPR050266">
    <property type="entry name" value="AB_hydrolase_sf"/>
</dbReference>
<keyword evidence="3" id="KW-1185">Reference proteome</keyword>
<organism evidence="2 3">
    <name type="scientific">Aeromicrobium terrae</name>
    <dbReference type="NCBI Taxonomy" id="2498846"/>
    <lineage>
        <taxon>Bacteria</taxon>
        <taxon>Bacillati</taxon>
        <taxon>Actinomycetota</taxon>
        <taxon>Actinomycetes</taxon>
        <taxon>Propionibacteriales</taxon>
        <taxon>Nocardioidaceae</taxon>
        <taxon>Aeromicrobium</taxon>
    </lineage>
</organism>
<dbReference type="InterPro" id="IPR000073">
    <property type="entry name" value="AB_hydrolase_1"/>
</dbReference>
<dbReference type="InterPro" id="IPR000639">
    <property type="entry name" value="Epox_hydrolase-like"/>
</dbReference>
<dbReference type="Gene3D" id="3.40.50.1820">
    <property type="entry name" value="alpha/beta hydrolase"/>
    <property type="match status" value="1"/>
</dbReference>
<name>A0A5C8NIS9_9ACTN</name>
<keyword evidence="2" id="KW-0378">Hydrolase</keyword>
<sequence>MEARDVDTRLGRLHVRVSGSGPGILMWPSLLMDGTLWDAQVAHFADRFTTVAVDPPGHGRSEPLTSGFTFDECAGAAVDLLDALGLERVHWLGNSWGAMTGGVFAARHPDRVGVSVLMNGTASVAPRRQRVEYGLLLASARALRGIRPPLTRSVVKAFLGPTSRRDRPEAVRTVLDVAQRNDVRSVSHAIRSVVSLRPDHHDLFSSIRTPVVVVAGREDATFPLPELEAMAAAIPDAELVVLEDAAHLVALEVPDVVNALVDRALARTG</sequence>
<dbReference type="InterPro" id="IPR029058">
    <property type="entry name" value="AB_hydrolase_fold"/>
</dbReference>
<comment type="caution">
    <text evidence="2">The sequence shown here is derived from an EMBL/GenBank/DDBJ whole genome shotgun (WGS) entry which is preliminary data.</text>
</comment>
<dbReference type="PANTHER" id="PTHR43798">
    <property type="entry name" value="MONOACYLGLYCEROL LIPASE"/>
    <property type="match status" value="1"/>
</dbReference>
<proteinExistence type="predicted"/>
<dbReference type="Proteomes" id="UP000321571">
    <property type="component" value="Unassembled WGS sequence"/>
</dbReference>
<evidence type="ECO:0000313" key="2">
    <source>
        <dbReference type="EMBL" id="TXL60681.1"/>
    </source>
</evidence>
<dbReference type="PRINTS" id="PR00412">
    <property type="entry name" value="EPOXHYDRLASE"/>
</dbReference>
<dbReference type="GO" id="GO:0016787">
    <property type="term" value="F:hydrolase activity"/>
    <property type="evidence" value="ECO:0007669"/>
    <property type="project" value="UniProtKB-KW"/>
</dbReference>
<evidence type="ECO:0000259" key="1">
    <source>
        <dbReference type="Pfam" id="PF00561"/>
    </source>
</evidence>
<dbReference type="RefSeq" id="WP_147686197.1">
    <property type="nucleotide sequence ID" value="NZ_VDUX01000004.1"/>
</dbReference>
<dbReference type="EMBL" id="VDUX01000004">
    <property type="protein sequence ID" value="TXL60681.1"/>
    <property type="molecule type" value="Genomic_DNA"/>
</dbReference>
<evidence type="ECO:0000313" key="3">
    <source>
        <dbReference type="Proteomes" id="UP000321571"/>
    </source>
</evidence>
<dbReference type="AlphaFoldDB" id="A0A5C8NIS9"/>